<accession>A0ABZ0I8C3</accession>
<dbReference type="Pfam" id="PF13481">
    <property type="entry name" value="AAA_25"/>
    <property type="match status" value="1"/>
</dbReference>
<organism evidence="1 2">
    <name type="scientific">Congregibacter brevis</name>
    <dbReference type="NCBI Taxonomy" id="3081201"/>
    <lineage>
        <taxon>Bacteria</taxon>
        <taxon>Pseudomonadati</taxon>
        <taxon>Pseudomonadota</taxon>
        <taxon>Gammaproteobacteria</taxon>
        <taxon>Cellvibrionales</taxon>
        <taxon>Halieaceae</taxon>
        <taxon>Congregibacter</taxon>
    </lineage>
</organism>
<gene>
    <name evidence="1" type="ORF">R0137_11000</name>
</gene>
<proteinExistence type="predicted"/>
<dbReference type="SUPFAM" id="SSF52540">
    <property type="entry name" value="P-loop containing nucleoside triphosphate hydrolases"/>
    <property type="match status" value="1"/>
</dbReference>
<name>A0ABZ0I8C3_9GAMM</name>
<dbReference type="Gene3D" id="3.40.50.300">
    <property type="entry name" value="P-loop containing nucleotide triphosphate hydrolases"/>
    <property type="match status" value="1"/>
</dbReference>
<keyword evidence="2" id="KW-1185">Reference proteome</keyword>
<dbReference type="Proteomes" id="UP001626549">
    <property type="component" value="Chromosome"/>
</dbReference>
<reference evidence="1 2" key="1">
    <citation type="submission" date="2023-10" db="EMBL/GenBank/DDBJ databases">
        <title>Two novel species belonging to the OM43/NOR5 clade.</title>
        <authorList>
            <person name="Park M."/>
        </authorList>
    </citation>
    <scope>NUCLEOTIDE SEQUENCE [LARGE SCALE GENOMIC DNA]</scope>
    <source>
        <strain evidence="1 2">IMCC45268</strain>
    </source>
</reference>
<dbReference type="RefSeq" id="WP_407326468.1">
    <property type="nucleotide sequence ID" value="NZ_CP136865.1"/>
</dbReference>
<evidence type="ECO:0000313" key="1">
    <source>
        <dbReference type="EMBL" id="WOJ95769.1"/>
    </source>
</evidence>
<sequence>MSSHTVIPSVDQDALAALLGRISGASPAGKRSALVDMPEIGSERTDDEVLDRIRGSKQAIKFESLFVDGDLPAHGNDHSQADLGLMDILGWGTGWRREQMADLFLASALADRDKAQNRPDYIERTIKQACLKPREYAEKQGVPPRSADTFIDSLHTFDRESLARPPVRHEMVLSRFPKRVTSAVAAPGGVGKTLWLICQALEHGRSGGQTLILSAEDEPGDYQAKIYNASDAPEEAEGLIHIANLRGQGMKLIVEQRGSYVPSPAVDEIIAGTRAHLPGVDFIIVETLSRFAGGAEGNDHMEAIITACDRIATELGAAVVLVHHVGKSQSREQIKDLYTGRGGSALGDNTRSFTVLTRINKDSDTEAPIAPAPEDMKQGRVVEVAHVRNSFGSKLPPAYFVIRSGRCNGPRLDPLAIASPEDIRAAALERLDEERRNATRRALEVIESQGGDVHYRCFDKGTRELLGVTQAQGRQLIDTLVEDGVLEAYDSVGQSGQKLKRLRLVVQPQGGDSWES</sequence>
<dbReference type="EMBL" id="CP136865">
    <property type="protein sequence ID" value="WOJ95769.1"/>
    <property type="molecule type" value="Genomic_DNA"/>
</dbReference>
<evidence type="ECO:0000313" key="2">
    <source>
        <dbReference type="Proteomes" id="UP001626549"/>
    </source>
</evidence>
<protein>
    <submittedName>
        <fullName evidence="1">AAA family ATPase</fullName>
    </submittedName>
</protein>
<dbReference type="InterPro" id="IPR027417">
    <property type="entry name" value="P-loop_NTPase"/>
</dbReference>